<evidence type="ECO:0000313" key="9">
    <source>
        <dbReference type="Proteomes" id="UP000515908"/>
    </source>
</evidence>
<comment type="similarity">
    <text evidence="2 5">Belongs to the GMC oxidoreductase family.</text>
</comment>
<dbReference type="PANTHER" id="PTHR11552">
    <property type="entry name" value="GLUCOSE-METHANOL-CHOLINE GMC OXIDOREDUCTASE"/>
    <property type="match status" value="1"/>
</dbReference>
<dbReference type="Proteomes" id="UP000515908">
    <property type="component" value="Chromosome 01"/>
</dbReference>
<proteinExistence type="inferred from homology"/>
<dbReference type="PANTHER" id="PTHR11552:SF147">
    <property type="entry name" value="CHOLINE DEHYDROGENASE, MITOCHONDRIAL"/>
    <property type="match status" value="1"/>
</dbReference>
<evidence type="ECO:0000256" key="4">
    <source>
        <dbReference type="ARBA" id="ARBA00022827"/>
    </source>
</evidence>
<protein>
    <submittedName>
        <fullName evidence="8">GMC oxidoreductase, putative</fullName>
    </submittedName>
</protein>
<dbReference type="Gene3D" id="3.50.50.60">
    <property type="entry name" value="FAD/NAD(P)-binding domain"/>
    <property type="match status" value="1"/>
</dbReference>
<dbReference type="InterPro" id="IPR007867">
    <property type="entry name" value="GMC_OxRtase_C"/>
</dbReference>
<dbReference type="PROSITE" id="PS51257">
    <property type="entry name" value="PROKAR_LIPOPROTEIN"/>
    <property type="match status" value="1"/>
</dbReference>
<evidence type="ECO:0000259" key="7">
    <source>
        <dbReference type="PROSITE" id="PS00624"/>
    </source>
</evidence>
<evidence type="ECO:0000256" key="1">
    <source>
        <dbReference type="ARBA" id="ARBA00001974"/>
    </source>
</evidence>
<dbReference type="SUPFAM" id="SSF51905">
    <property type="entry name" value="FAD/NAD(P)-binding domain"/>
    <property type="match status" value="1"/>
</dbReference>
<name>A0A7G2C0X6_9TRYP</name>
<evidence type="ECO:0000259" key="6">
    <source>
        <dbReference type="PROSITE" id="PS00623"/>
    </source>
</evidence>
<gene>
    <name evidence="8" type="ORF">ADEAN_000025300</name>
</gene>
<comment type="cofactor">
    <cofactor evidence="1">
        <name>FAD</name>
        <dbReference type="ChEBI" id="CHEBI:57692"/>
    </cofactor>
</comment>
<sequence length="532" mass="57385">MKKSYDIIILGAGAAGCAAARAVAIRHPTASVALIEEGGRGQPPSMAQVPMLQPFLPSLPKMKPFLRQIKAVGAEKNLAGRELVYTRGRGLGGSTLLNDMRYMRGSRADMEAWGDPQWTFDHLLPIYKSLENNNRESAVHGDGGPLPVRDAQRSNVDSSMNVRFFEACEAAGLNPCEDFNSGDVSGYSACQSVLQRGMRTDVFGSLLEAGRHLTPNLTVHTGLRAQRLQFEGGSTRVTGVELQGKDGKSEVSAKEVILCLGAIDSPALLLRSGVGPTGTVLPLPGVGQNLIQGNVVDLVFRVKNAAGVYSKSFSVRNARYMFQQWREYREDRTGVFSSFVEGMAVVPGVVEGDVSIVMHRTPHVGHHCWQPVDGFTFRITHHYPRGRGAVVVDETGETRVKGNFFEEKADVEAMDQGIQWGGLLVSKTLRSVRYQDHTGEFVGPFCSYDPLVIHPHGGLHTQEDTALFLSTSAVPSDDIFGTCALGEVVDSRLQVKGLSGVRVADQSIVPQPTTAASAVIGSCIGTRVAELI</sequence>
<dbReference type="InterPro" id="IPR036188">
    <property type="entry name" value="FAD/NAD-bd_sf"/>
</dbReference>
<dbReference type="VEuPathDB" id="TriTrypDB:ADEAN_000025300"/>
<dbReference type="PROSITE" id="PS00623">
    <property type="entry name" value="GMC_OXRED_1"/>
    <property type="match status" value="1"/>
</dbReference>
<dbReference type="Gene3D" id="3.30.410.40">
    <property type="match status" value="1"/>
</dbReference>
<dbReference type="GO" id="GO:0016614">
    <property type="term" value="F:oxidoreductase activity, acting on CH-OH group of donors"/>
    <property type="evidence" value="ECO:0007669"/>
    <property type="project" value="InterPro"/>
</dbReference>
<dbReference type="InterPro" id="IPR000172">
    <property type="entry name" value="GMC_OxRdtase_N"/>
</dbReference>
<keyword evidence="3 5" id="KW-0285">Flavoprotein</keyword>
<feature type="domain" description="Glucose-methanol-choline oxidoreductase N-terminal" evidence="7">
    <location>
        <begin position="261"/>
        <end position="275"/>
    </location>
</feature>
<dbReference type="PIRSF" id="PIRSF000137">
    <property type="entry name" value="Alcohol_oxidase"/>
    <property type="match status" value="1"/>
</dbReference>
<dbReference type="OrthoDB" id="269227at2759"/>
<dbReference type="PROSITE" id="PS00624">
    <property type="entry name" value="GMC_OXRED_2"/>
    <property type="match status" value="1"/>
</dbReference>
<keyword evidence="4 5" id="KW-0274">FAD</keyword>
<organism evidence="8 9">
    <name type="scientific">Angomonas deanei</name>
    <dbReference type="NCBI Taxonomy" id="59799"/>
    <lineage>
        <taxon>Eukaryota</taxon>
        <taxon>Discoba</taxon>
        <taxon>Euglenozoa</taxon>
        <taxon>Kinetoplastea</taxon>
        <taxon>Metakinetoplastina</taxon>
        <taxon>Trypanosomatida</taxon>
        <taxon>Trypanosomatidae</taxon>
        <taxon>Strigomonadinae</taxon>
        <taxon>Angomonas</taxon>
    </lineage>
</organism>
<evidence type="ECO:0000256" key="2">
    <source>
        <dbReference type="ARBA" id="ARBA00010790"/>
    </source>
</evidence>
<feature type="domain" description="Glucose-methanol-choline oxidoreductase N-terminal" evidence="6">
    <location>
        <begin position="88"/>
        <end position="111"/>
    </location>
</feature>
<evidence type="ECO:0000256" key="3">
    <source>
        <dbReference type="ARBA" id="ARBA00022630"/>
    </source>
</evidence>
<dbReference type="InterPro" id="IPR012132">
    <property type="entry name" value="GMC_OxRdtase"/>
</dbReference>
<keyword evidence="9" id="KW-1185">Reference proteome</keyword>
<dbReference type="GO" id="GO:0050660">
    <property type="term" value="F:flavin adenine dinucleotide binding"/>
    <property type="evidence" value="ECO:0007669"/>
    <property type="project" value="InterPro"/>
</dbReference>
<reference evidence="8 9" key="1">
    <citation type="submission" date="2020-08" db="EMBL/GenBank/DDBJ databases">
        <authorList>
            <person name="Newling K."/>
            <person name="Davey J."/>
            <person name="Forrester S."/>
        </authorList>
    </citation>
    <scope>NUCLEOTIDE SEQUENCE [LARGE SCALE GENOMIC DNA]</scope>
    <source>
        <strain evidence="9">Crithidia deanei Carvalho (ATCC PRA-265)</strain>
    </source>
</reference>
<dbReference type="Pfam" id="PF00732">
    <property type="entry name" value="GMC_oxred_N"/>
    <property type="match status" value="1"/>
</dbReference>
<evidence type="ECO:0000256" key="5">
    <source>
        <dbReference type="RuleBase" id="RU003968"/>
    </source>
</evidence>
<evidence type="ECO:0000313" key="8">
    <source>
        <dbReference type="EMBL" id="CAD2212841.1"/>
    </source>
</evidence>
<dbReference type="AlphaFoldDB" id="A0A7G2C0X6"/>
<accession>A0A7G2C0X6</accession>
<dbReference type="EMBL" id="LR877145">
    <property type="protein sequence ID" value="CAD2212841.1"/>
    <property type="molecule type" value="Genomic_DNA"/>
</dbReference>
<dbReference type="Pfam" id="PF05199">
    <property type="entry name" value="GMC_oxred_C"/>
    <property type="match status" value="1"/>
</dbReference>